<reference evidence="2 3" key="1">
    <citation type="submission" date="2019-08" db="EMBL/GenBank/DDBJ databases">
        <authorList>
            <person name="Dong K."/>
        </authorList>
    </citation>
    <scope>NUCLEOTIDE SEQUENCE [LARGE SCALE GENOMIC DNA]</scope>
    <source>
        <strain evidence="2 3">JCM14558</strain>
    </source>
</reference>
<dbReference type="InterPro" id="IPR029068">
    <property type="entry name" value="Glyas_Bleomycin-R_OHBP_Dase"/>
</dbReference>
<accession>A0A5C8HYS8</accession>
<proteinExistence type="predicted"/>
<dbReference type="SUPFAM" id="SSF54593">
    <property type="entry name" value="Glyoxalase/Bleomycin resistance protein/Dihydroxybiphenyl dioxygenase"/>
    <property type="match status" value="1"/>
</dbReference>
<dbReference type="Gene3D" id="3.10.180.10">
    <property type="entry name" value="2,3-Dihydroxybiphenyl 1,2-Dioxygenase, domain 1"/>
    <property type="match status" value="1"/>
</dbReference>
<dbReference type="CDD" id="cd06587">
    <property type="entry name" value="VOC"/>
    <property type="match status" value="1"/>
</dbReference>
<dbReference type="PROSITE" id="PS51819">
    <property type="entry name" value="VOC"/>
    <property type="match status" value="1"/>
</dbReference>
<protein>
    <submittedName>
        <fullName evidence="2">VOC family protein</fullName>
    </submittedName>
</protein>
<name>A0A5C8HYS8_9MICO</name>
<dbReference type="Pfam" id="PF00903">
    <property type="entry name" value="Glyoxalase"/>
    <property type="match status" value="1"/>
</dbReference>
<dbReference type="AlphaFoldDB" id="A0A5C8HYS8"/>
<dbReference type="InterPro" id="IPR004360">
    <property type="entry name" value="Glyas_Fos-R_dOase_dom"/>
</dbReference>
<evidence type="ECO:0000313" key="3">
    <source>
        <dbReference type="Proteomes" id="UP000321034"/>
    </source>
</evidence>
<dbReference type="EMBL" id="VRSV01000002">
    <property type="protein sequence ID" value="TXK10076.1"/>
    <property type="molecule type" value="Genomic_DNA"/>
</dbReference>
<comment type="caution">
    <text evidence="2">The sequence shown here is derived from an EMBL/GenBank/DDBJ whole genome shotgun (WGS) entry which is preliminary data.</text>
</comment>
<evidence type="ECO:0000313" key="2">
    <source>
        <dbReference type="EMBL" id="TXK10076.1"/>
    </source>
</evidence>
<dbReference type="RefSeq" id="WP_147895274.1">
    <property type="nucleotide sequence ID" value="NZ_BAAANR010000001.1"/>
</dbReference>
<keyword evidence="3" id="KW-1185">Reference proteome</keyword>
<feature type="domain" description="VOC" evidence="1">
    <location>
        <begin position="5"/>
        <end position="119"/>
    </location>
</feature>
<gene>
    <name evidence="2" type="ORF">FVP77_14535</name>
</gene>
<dbReference type="InterPro" id="IPR037523">
    <property type="entry name" value="VOC_core"/>
</dbReference>
<dbReference type="OrthoDB" id="9792323at2"/>
<organism evidence="2 3">
    <name type="scientific">Microbacterium hatanonis</name>
    <dbReference type="NCBI Taxonomy" id="404366"/>
    <lineage>
        <taxon>Bacteria</taxon>
        <taxon>Bacillati</taxon>
        <taxon>Actinomycetota</taxon>
        <taxon>Actinomycetes</taxon>
        <taxon>Micrococcales</taxon>
        <taxon>Microbacteriaceae</taxon>
        <taxon>Microbacterium</taxon>
    </lineage>
</organism>
<evidence type="ECO:0000259" key="1">
    <source>
        <dbReference type="PROSITE" id="PS51819"/>
    </source>
</evidence>
<dbReference type="Proteomes" id="UP000321034">
    <property type="component" value="Unassembled WGS sequence"/>
</dbReference>
<sequence>MTVSGPGFISLQVRDVPRSAAFYERYLGFTRQAGPPTAVVFDTEPAAFAVRPPLPGVDLDAGPLGSGVGVWMHAAEAKAVHDALVADGVTIAVEPVDGPFGWTFTFADPDGYLITLHDRA</sequence>